<gene>
    <name evidence="2" type="ORF">Aco03nite_078660</name>
</gene>
<feature type="signal peptide" evidence="1">
    <location>
        <begin position="1"/>
        <end position="22"/>
    </location>
</feature>
<keyword evidence="3" id="KW-1185">Reference proteome</keyword>
<proteinExistence type="predicted"/>
<organism evidence="2 3">
    <name type="scientific">Actinoplanes couchii</name>
    <dbReference type="NCBI Taxonomy" id="403638"/>
    <lineage>
        <taxon>Bacteria</taxon>
        <taxon>Bacillati</taxon>
        <taxon>Actinomycetota</taxon>
        <taxon>Actinomycetes</taxon>
        <taxon>Micromonosporales</taxon>
        <taxon>Micromonosporaceae</taxon>
        <taxon>Actinoplanes</taxon>
    </lineage>
</organism>
<dbReference type="Proteomes" id="UP000612282">
    <property type="component" value="Unassembled WGS sequence"/>
</dbReference>
<feature type="chain" id="PRO_5047086306" evidence="1">
    <location>
        <begin position="23"/>
        <end position="169"/>
    </location>
</feature>
<protein>
    <submittedName>
        <fullName evidence="2">Uncharacterized protein</fullName>
    </submittedName>
</protein>
<evidence type="ECO:0000313" key="2">
    <source>
        <dbReference type="EMBL" id="GID59462.1"/>
    </source>
</evidence>
<sequence length="169" mass="18237">MIFSKMLAASVAAFVTPIPAPAAPAAPALTGAQRAVLIEATSRYHDVRTALAAGYLRTDMCVPGMGYHYAHPGYSADQAIDPVLPEVLLYDRKGRLLGIEYFKADADGSLTTDPDRPTLFGNRFDGPMTGHEVPHGHPPMPVHYDLHVWLYQLNPAGELATTNPQVTCP</sequence>
<keyword evidence="1" id="KW-0732">Signal</keyword>
<name>A0ABQ3XLS0_9ACTN</name>
<evidence type="ECO:0000256" key="1">
    <source>
        <dbReference type="SAM" id="SignalP"/>
    </source>
</evidence>
<accession>A0ABQ3XLS0</accession>
<comment type="caution">
    <text evidence="2">The sequence shown here is derived from an EMBL/GenBank/DDBJ whole genome shotgun (WGS) entry which is preliminary data.</text>
</comment>
<evidence type="ECO:0000313" key="3">
    <source>
        <dbReference type="Proteomes" id="UP000612282"/>
    </source>
</evidence>
<dbReference type="EMBL" id="BOMG01000097">
    <property type="protein sequence ID" value="GID59462.1"/>
    <property type="molecule type" value="Genomic_DNA"/>
</dbReference>
<reference evidence="2 3" key="1">
    <citation type="submission" date="2021-01" db="EMBL/GenBank/DDBJ databases">
        <title>Whole genome shotgun sequence of Actinoplanes couchii NBRC 106145.</title>
        <authorList>
            <person name="Komaki H."/>
            <person name="Tamura T."/>
        </authorList>
    </citation>
    <scope>NUCLEOTIDE SEQUENCE [LARGE SCALE GENOMIC DNA]</scope>
    <source>
        <strain evidence="2 3">NBRC 106145</strain>
    </source>
</reference>
<dbReference type="RefSeq" id="WP_203805577.1">
    <property type="nucleotide sequence ID" value="NZ_BAAAQE010000112.1"/>
</dbReference>